<protein>
    <submittedName>
        <fullName evidence="1">Uncharacterized protein</fullName>
    </submittedName>
</protein>
<gene>
    <name evidence="1" type="ORF">MEA186_26174</name>
</gene>
<name>G6YGX2_9HYPH</name>
<dbReference type="EMBL" id="AGSN01000181">
    <property type="protein sequence ID" value="EHH08502.1"/>
    <property type="molecule type" value="Genomic_DNA"/>
</dbReference>
<dbReference type="PATRIC" id="fig|1082933.3.peg.5083"/>
<evidence type="ECO:0000313" key="1">
    <source>
        <dbReference type="EMBL" id="EHH08502.1"/>
    </source>
</evidence>
<accession>G6YGX2</accession>
<sequence>MRPFADRLVGKSIKSIEIGEPGYGIAISLSDGAGFTVHSEITTCLSDIDARAIERVEISNEQVILHLSGNGFVAISKDRERFPFVELFVYGDDEGMVVEN</sequence>
<dbReference type="RefSeq" id="WP_006204979.1">
    <property type="nucleotide sequence ID" value="NZ_AGSN01000181.1"/>
</dbReference>
<organism evidence="1 2">
    <name type="scientific">Mesorhizobium amorphae CCNWGS0123</name>
    <dbReference type="NCBI Taxonomy" id="1082933"/>
    <lineage>
        <taxon>Bacteria</taxon>
        <taxon>Pseudomonadati</taxon>
        <taxon>Pseudomonadota</taxon>
        <taxon>Alphaproteobacteria</taxon>
        <taxon>Hyphomicrobiales</taxon>
        <taxon>Phyllobacteriaceae</taxon>
        <taxon>Mesorhizobium</taxon>
    </lineage>
</organism>
<dbReference type="Proteomes" id="UP000002949">
    <property type="component" value="Unassembled WGS sequence"/>
</dbReference>
<dbReference type="OrthoDB" id="8099577at2"/>
<proteinExistence type="predicted"/>
<evidence type="ECO:0000313" key="2">
    <source>
        <dbReference type="Proteomes" id="UP000002949"/>
    </source>
</evidence>
<dbReference type="AlphaFoldDB" id="G6YGX2"/>
<keyword evidence="2" id="KW-1185">Reference proteome</keyword>
<reference evidence="1 2" key="1">
    <citation type="journal article" date="2012" name="J. Bacteriol.">
        <title>Draft Genome Sequence of Plant Growth-Promoting Rhizobium Mesorhizobium amorphae, Isolated from Zinc-Lead Mine Tailings.</title>
        <authorList>
            <person name="Hao X."/>
            <person name="Lin Y."/>
            <person name="Johnstone L."/>
            <person name="Baltrus D.A."/>
            <person name="Miller S.J."/>
            <person name="Wei G."/>
            <person name="Rensing C."/>
        </authorList>
    </citation>
    <scope>NUCLEOTIDE SEQUENCE [LARGE SCALE GENOMIC DNA]</scope>
    <source>
        <strain evidence="1 2">CCNWGS0123</strain>
    </source>
</reference>